<organism evidence="2">
    <name type="scientific">Beta lomatogona</name>
    <name type="common">Beet</name>
    <dbReference type="NCBI Taxonomy" id="65139"/>
    <lineage>
        <taxon>Eukaryota</taxon>
        <taxon>Viridiplantae</taxon>
        <taxon>Streptophyta</taxon>
        <taxon>Embryophyta</taxon>
        <taxon>Tracheophyta</taxon>
        <taxon>Spermatophyta</taxon>
        <taxon>Magnoliopsida</taxon>
        <taxon>eudicotyledons</taxon>
        <taxon>Gunneridae</taxon>
        <taxon>Pentapetalae</taxon>
        <taxon>Caryophyllales</taxon>
        <taxon>Chenopodiaceae</taxon>
        <taxon>Betoideae</taxon>
        <taxon>Beta</taxon>
    </lineage>
</organism>
<keyword evidence="2" id="KW-0548">Nucleotidyltransferase</keyword>
<proteinExistence type="predicted"/>
<reference evidence="2" key="1">
    <citation type="journal article" date="1998" name="Plant Mol. Biol.">
        <title>The genomic organization of non-LTR retrotransposons (LINEs) from three Beta species and five other angiosperms.</title>
        <authorList>
            <person name="Kubis S.E."/>
            <person name="Heslop-Harrison J.S."/>
            <person name="Desel C."/>
            <person name="Schmidt T."/>
        </authorList>
    </citation>
    <scope>NUCLEOTIDE SEQUENCE</scope>
</reference>
<feature type="domain" description="Reverse transcriptase" evidence="1">
    <location>
        <begin position="1"/>
        <end position="143"/>
    </location>
</feature>
<dbReference type="InterPro" id="IPR000477">
    <property type="entry name" value="RT_dom"/>
</dbReference>
<dbReference type="PANTHER" id="PTHR31635">
    <property type="entry name" value="REVERSE TRANSCRIPTASE DOMAIN-CONTAINING PROTEIN-RELATED"/>
    <property type="match status" value="1"/>
</dbReference>
<keyword evidence="2" id="KW-0808">Transferase</keyword>
<evidence type="ECO:0000259" key="1">
    <source>
        <dbReference type="PROSITE" id="PS50878"/>
    </source>
</evidence>
<keyword evidence="2" id="KW-0695">RNA-directed DNA polymerase</keyword>
<dbReference type="PANTHER" id="PTHR31635:SF196">
    <property type="entry name" value="REVERSE TRANSCRIPTASE DOMAIN-CONTAINING PROTEIN-RELATED"/>
    <property type="match status" value="1"/>
</dbReference>
<dbReference type="EMBL" id="Y13391">
    <property type="protein sequence ID" value="CAA73821.1"/>
    <property type="molecule type" value="Genomic_DNA"/>
</dbReference>
<dbReference type="AlphaFoldDB" id="O23737"/>
<feature type="non-terminal residue" evidence="2">
    <location>
        <position position="143"/>
    </location>
</feature>
<dbReference type="GO" id="GO:0003964">
    <property type="term" value="F:RNA-directed DNA polymerase activity"/>
    <property type="evidence" value="ECO:0007669"/>
    <property type="project" value="UniProtKB-KW"/>
</dbReference>
<protein>
    <submittedName>
        <fullName evidence="2">Reverse transcriptase</fullName>
    </submittedName>
</protein>
<dbReference type="InterPro" id="IPR043502">
    <property type="entry name" value="DNA/RNA_pol_sf"/>
</dbReference>
<name>O23737_BETLO</name>
<dbReference type="SUPFAM" id="SSF56672">
    <property type="entry name" value="DNA/RNA polymerases"/>
    <property type="match status" value="1"/>
</dbReference>
<feature type="non-terminal residue" evidence="2">
    <location>
        <position position="1"/>
    </location>
</feature>
<accession>O23737</accession>
<dbReference type="PROSITE" id="PS50878">
    <property type="entry name" value="RT_POL"/>
    <property type="match status" value="1"/>
</dbReference>
<evidence type="ECO:0000313" key="2">
    <source>
        <dbReference type="EMBL" id="CAA73821.1"/>
    </source>
</evidence>
<sequence>PLPASVGDFRHIAYCSTIYKYISMLLCDRLSKVLPDIIPQNQGAFVSRRSILHNVLICQGLIKMYNQGKAPPSCLMKLDLRKAYDTIEWAFVEEIMTELGFPSNFTQLKMICLSTTRYSILLNGSPTDLLQPKRGLRQGDPLS</sequence>
<dbReference type="Pfam" id="PF00078">
    <property type="entry name" value="RVT_1"/>
    <property type="match status" value="1"/>
</dbReference>